<dbReference type="EMBL" id="JBHUOV010000002">
    <property type="protein sequence ID" value="MFD2823505.1"/>
    <property type="molecule type" value="Genomic_DNA"/>
</dbReference>
<organism evidence="2 3">
    <name type="scientific">Lacinutrix iliipiscaria</name>
    <dbReference type="NCBI Taxonomy" id="1230532"/>
    <lineage>
        <taxon>Bacteria</taxon>
        <taxon>Pseudomonadati</taxon>
        <taxon>Bacteroidota</taxon>
        <taxon>Flavobacteriia</taxon>
        <taxon>Flavobacteriales</taxon>
        <taxon>Flavobacteriaceae</taxon>
        <taxon>Lacinutrix</taxon>
    </lineage>
</organism>
<dbReference type="NCBIfam" id="TIGR01444">
    <property type="entry name" value="fkbM_fam"/>
    <property type="match status" value="1"/>
</dbReference>
<proteinExistence type="predicted"/>
<comment type="caution">
    <text evidence="2">The sequence shown here is derived from an EMBL/GenBank/DDBJ whole genome shotgun (WGS) entry which is preliminary data.</text>
</comment>
<dbReference type="InterPro" id="IPR029063">
    <property type="entry name" value="SAM-dependent_MTases_sf"/>
</dbReference>
<dbReference type="GO" id="GO:0008168">
    <property type="term" value="F:methyltransferase activity"/>
    <property type="evidence" value="ECO:0007669"/>
    <property type="project" value="UniProtKB-KW"/>
</dbReference>
<dbReference type="PANTHER" id="PTHR34203">
    <property type="entry name" value="METHYLTRANSFERASE, FKBM FAMILY PROTEIN"/>
    <property type="match status" value="1"/>
</dbReference>
<keyword evidence="2" id="KW-0489">Methyltransferase</keyword>
<feature type="domain" description="Methyltransferase FkbM" evidence="1">
    <location>
        <begin position="88"/>
        <end position="246"/>
    </location>
</feature>
<name>A0ABW5WNN5_9FLAO</name>
<dbReference type="InterPro" id="IPR006342">
    <property type="entry name" value="FkbM_mtfrase"/>
</dbReference>
<dbReference type="SUPFAM" id="SSF53335">
    <property type="entry name" value="S-adenosyl-L-methionine-dependent methyltransferases"/>
    <property type="match status" value="1"/>
</dbReference>
<dbReference type="Gene3D" id="3.40.50.150">
    <property type="entry name" value="Vaccinia Virus protein VP39"/>
    <property type="match status" value="1"/>
</dbReference>
<dbReference type="EC" id="2.1.1.-" evidence="2"/>
<dbReference type="GO" id="GO:0032259">
    <property type="term" value="P:methylation"/>
    <property type="evidence" value="ECO:0007669"/>
    <property type="project" value="UniProtKB-KW"/>
</dbReference>
<reference evidence="3" key="1">
    <citation type="journal article" date="2019" name="Int. J. Syst. Evol. Microbiol.">
        <title>The Global Catalogue of Microorganisms (GCM) 10K type strain sequencing project: providing services to taxonomists for standard genome sequencing and annotation.</title>
        <authorList>
            <consortium name="The Broad Institute Genomics Platform"/>
            <consortium name="The Broad Institute Genome Sequencing Center for Infectious Disease"/>
            <person name="Wu L."/>
            <person name="Ma J."/>
        </authorList>
    </citation>
    <scope>NUCLEOTIDE SEQUENCE [LARGE SCALE GENOMIC DNA]</scope>
    <source>
        <strain evidence="3">KCTC 32141</strain>
    </source>
</reference>
<gene>
    <name evidence="2" type="ORF">ACFS5M_07485</name>
</gene>
<accession>A0ABW5WNN5</accession>
<dbReference type="InterPro" id="IPR052514">
    <property type="entry name" value="SAM-dependent_MTase"/>
</dbReference>
<evidence type="ECO:0000313" key="2">
    <source>
        <dbReference type="EMBL" id="MFD2823505.1"/>
    </source>
</evidence>
<keyword evidence="2" id="KW-0808">Transferase</keyword>
<dbReference type="Pfam" id="PF05050">
    <property type="entry name" value="Methyltransf_21"/>
    <property type="match status" value="1"/>
</dbReference>
<protein>
    <submittedName>
        <fullName evidence="2">FkbM family methyltransferase</fullName>
        <ecNumber evidence="2">2.1.1.-</ecNumber>
    </submittedName>
</protein>
<evidence type="ECO:0000259" key="1">
    <source>
        <dbReference type="Pfam" id="PF05050"/>
    </source>
</evidence>
<dbReference type="RefSeq" id="WP_183487480.1">
    <property type="nucleotide sequence ID" value="NZ_JBHUOV010000002.1"/>
</dbReference>
<evidence type="ECO:0000313" key="3">
    <source>
        <dbReference type="Proteomes" id="UP001597533"/>
    </source>
</evidence>
<dbReference type="PANTHER" id="PTHR34203:SF15">
    <property type="entry name" value="SLL1173 PROTEIN"/>
    <property type="match status" value="1"/>
</dbReference>
<sequence length="282" mass="32316">MKQLIKKSLKKLELIKKLNTFRLKQINKKFVGLKEYVFNYDGIKILFDTTDSYSHSWFYPRCRNGKIHEPAATNIFIDTIKESDCVLDIGGHIGYFSCISSYLASKGSVHVFEVDPKCIPLIKKNVALNNFANVTVNNNAVSNAIGFEKIPVYDAPSPALRISNNRKQFIEVPSVTVDSYISSKDITPNFIKIDVEGAEWKVLNGMKTTLKQENLKLLVEVHINFLKNNFNTDYRDIIELLLNEGFTIKEIINHRARKTEFNKISSIHDKLSNINTMLYCEK</sequence>
<keyword evidence="3" id="KW-1185">Reference proteome</keyword>
<dbReference type="Proteomes" id="UP001597533">
    <property type="component" value="Unassembled WGS sequence"/>
</dbReference>